<dbReference type="EMBL" id="JANBUW010000477">
    <property type="protein sequence ID" value="KAJ2846692.1"/>
    <property type="molecule type" value="Genomic_DNA"/>
</dbReference>
<evidence type="ECO:0000256" key="5">
    <source>
        <dbReference type="SAM" id="Phobius"/>
    </source>
</evidence>
<keyword evidence="4 5" id="KW-0472">Membrane</keyword>
<keyword evidence="7" id="KW-1185">Reference proteome</keyword>
<comment type="caution">
    <text evidence="6">The sequence shown here is derived from an EMBL/GenBank/DDBJ whole genome shotgun (WGS) entry which is preliminary data.</text>
</comment>
<comment type="subcellular location">
    <subcellularLocation>
        <location evidence="1">Mitochondrion inner membrane</location>
    </subcellularLocation>
</comment>
<evidence type="ECO:0000256" key="1">
    <source>
        <dbReference type="ARBA" id="ARBA00004273"/>
    </source>
</evidence>
<gene>
    <name evidence="6" type="ORF">IWW36_004231</name>
</gene>
<dbReference type="OrthoDB" id="5511599at2759"/>
<dbReference type="Pfam" id="PF02238">
    <property type="entry name" value="COX7a"/>
    <property type="match status" value="1"/>
</dbReference>
<proteinExistence type="predicted"/>
<protein>
    <submittedName>
        <fullName evidence="6">Uncharacterized protein</fullName>
    </submittedName>
</protein>
<dbReference type="GO" id="GO:0005743">
    <property type="term" value="C:mitochondrial inner membrane"/>
    <property type="evidence" value="ECO:0007669"/>
    <property type="project" value="UniProtKB-SubCell"/>
</dbReference>
<dbReference type="AlphaFoldDB" id="A0A9W8I3Q4"/>
<keyword evidence="5" id="KW-0812">Transmembrane</keyword>
<accession>A0A9W8I3Q4</accession>
<dbReference type="Proteomes" id="UP001139887">
    <property type="component" value="Unassembled WGS sequence"/>
</dbReference>
<evidence type="ECO:0000313" key="6">
    <source>
        <dbReference type="EMBL" id="KAJ2846692.1"/>
    </source>
</evidence>
<sequence>MNILEKQRFYQVMFLLEMVEVTGHEPIYMRTPMSRFMFRSVIGLVLGGGLYGAFNLGKLILGKKP</sequence>
<organism evidence="6 7">
    <name type="scientific">Coemansia brasiliensis</name>
    <dbReference type="NCBI Taxonomy" id="2650707"/>
    <lineage>
        <taxon>Eukaryota</taxon>
        <taxon>Fungi</taxon>
        <taxon>Fungi incertae sedis</taxon>
        <taxon>Zoopagomycota</taxon>
        <taxon>Kickxellomycotina</taxon>
        <taxon>Kickxellomycetes</taxon>
        <taxon>Kickxellales</taxon>
        <taxon>Kickxellaceae</taxon>
        <taxon>Coemansia</taxon>
    </lineage>
</organism>
<evidence type="ECO:0000256" key="4">
    <source>
        <dbReference type="ARBA" id="ARBA00023136"/>
    </source>
</evidence>
<name>A0A9W8I3Q4_9FUNG</name>
<evidence type="ECO:0000256" key="2">
    <source>
        <dbReference type="ARBA" id="ARBA00022792"/>
    </source>
</evidence>
<keyword evidence="3" id="KW-0496">Mitochondrion</keyword>
<keyword evidence="2" id="KW-0999">Mitochondrion inner membrane</keyword>
<evidence type="ECO:0000313" key="7">
    <source>
        <dbReference type="Proteomes" id="UP001139887"/>
    </source>
</evidence>
<keyword evidence="5" id="KW-1133">Transmembrane helix</keyword>
<reference evidence="6" key="1">
    <citation type="submission" date="2022-07" db="EMBL/GenBank/DDBJ databases">
        <title>Phylogenomic reconstructions and comparative analyses of Kickxellomycotina fungi.</title>
        <authorList>
            <person name="Reynolds N.K."/>
            <person name="Stajich J.E."/>
            <person name="Barry K."/>
            <person name="Grigoriev I.V."/>
            <person name="Crous P."/>
            <person name="Smith M.E."/>
        </authorList>
    </citation>
    <scope>NUCLEOTIDE SEQUENCE</scope>
    <source>
        <strain evidence="6">NRRL 1566</strain>
    </source>
</reference>
<evidence type="ECO:0000256" key="3">
    <source>
        <dbReference type="ARBA" id="ARBA00023128"/>
    </source>
</evidence>
<dbReference type="InterPro" id="IPR039297">
    <property type="entry name" value="COX7a"/>
</dbReference>
<feature type="transmembrane region" description="Helical" evidence="5">
    <location>
        <begin position="36"/>
        <end position="54"/>
    </location>
</feature>